<dbReference type="EMBL" id="JBFOLK010000007">
    <property type="protein sequence ID" value="KAL2498951.1"/>
    <property type="molecule type" value="Genomic_DNA"/>
</dbReference>
<keyword evidence="2" id="KW-0677">Repeat</keyword>
<evidence type="ECO:0000256" key="4">
    <source>
        <dbReference type="PROSITE-ProRule" id="PRU00339"/>
    </source>
</evidence>
<dbReference type="SUPFAM" id="SSF48452">
    <property type="entry name" value="TPR-like"/>
    <property type="match status" value="1"/>
</dbReference>
<dbReference type="Pfam" id="PF07719">
    <property type="entry name" value="TPR_2"/>
    <property type="match status" value="1"/>
</dbReference>
<reference evidence="7" key="1">
    <citation type="submission" date="2024-07" db="EMBL/GenBank/DDBJ databases">
        <title>Two chromosome-level genome assemblies of Korean endemic species Abeliophyllum distichum and Forsythia ovata (Oleaceae).</title>
        <authorList>
            <person name="Jang H."/>
        </authorList>
    </citation>
    <scope>NUCLEOTIDE SEQUENCE [LARGE SCALE GENOMIC DNA]</scope>
</reference>
<dbReference type="Proteomes" id="UP001604336">
    <property type="component" value="Unassembled WGS sequence"/>
</dbReference>
<keyword evidence="3 4" id="KW-0802">TPR repeat</keyword>
<name>A0ABD1SDX3_9LAMI</name>
<feature type="region of interest" description="Disordered" evidence="5">
    <location>
        <begin position="12"/>
        <end position="37"/>
    </location>
</feature>
<dbReference type="Gene3D" id="1.25.40.10">
    <property type="entry name" value="Tetratricopeptide repeat domain"/>
    <property type="match status" value="2"/>
</dbReference>
<feature type="compositionally biased region" description="Polar residues" evidence="5">
    <location>
        <begin position="20"/>
        <end position="36"/>
    </location>
</feature>
<dbReference type="InterPro" id="IPR019734">
    <property type="entry name" value="TPR_rpt"/>
</dbReference>
<feature type="repeat" description="TPR" evidence="4">
    <location>
        <begin position="170"/>
        <end position="203"/>
    </location>
</feature>
<dbReference type="InterPro" id="IPR011990">
    <property type="entry name" value="TPR-like_helical_dom_sf"/>
</dbReference>
<proteinExistence type="inferred from homology"/>
<evidence type="ECO:0000313" key="6">
    <source>
        <dbReference type="EMBL" id="KAL2498951.1"/>
    </source>
</evidence>
<evidence type="ECO:0000256" key="2">
    <source>
        <dbReference type="ARBA" id="ARBA00022737"/>
    </source>
</evidence>
<keyword evidence="7" id="KW-1185">Reference proteome</keyword>
<sequence length="215" mass="23418">MFAASTCLHHLPNMRPNMKKASSTPCTASPNGSLTKLRSKARPSTHVHRHFIQGAQLLSRARSSKNKSTAFNLAKSAANEADKALAIEPKDPAAHILKAMALDLMGHKNSALKSLDLALSPPAVKMLAEKERGDALFKRAQLQVSLNRKRRVDSAIEDLVEAVRLSADNAKGFCLLGQCYEMKGLKEDAKQAFEEALRVDPQLKEARDGLGRLGL</sequence>
<dbReference type="PANTHER" id="PTHR21405">
    <property type="entry name" value="CDNA SEQUENCE BC021608"/>
    <property type="match status" value="1"/>
</dbReference>
<evidence type="ECO:0000313" key="7">
    <source>
        <dbReference type="Proteomes" id="UP001604336"/>
    </source>
</evidence>
<organism evidence="6 7">
    <name type="scientific">Abeliophyllum distichum</name>
    <dbReference type="NCBI Taxonomy" id="126358"/>
    <lineage>
        <taxon>Eukaryota</taxon>
        <taxon>Viridiplantae</taxon>
        <taxon>Streptophyta</taxon>
        <taxon>Embryophyta</taxon>
        <taxon>Tracheophyta</taxon>
        <taxon>Spermatophyta</taxon>
        <taxon>Magnoliopsida</taxon>
        <taxon>eudicotyledons</taxon>
        <taxon>Gunneridae</taxon>
        <taxon>Pentapetalae</taxon>
        <taxon>asterids</taxon>
        <taxon>lamiids</taxon>
        <taxon>Lamiales</taxon>
        <taxon>Oleaceae</taxon>
        <taxon>Forsythieae</taxon>
        <taxon>Abeliophyllum</taxon>
    </lineage>
</organism>
<comment type="caution">
    <text evidence="6">The sequence shown here is derived from an EMBL/GenBank/DDBJ whole genome shotgun (WGS) entry which is preliminary data.</text>
</comment>
<protein>
    <submittedName>
        <fullName evidence="6">Tetratricopeptide repeat (TPR)-like superfamily protein</fullName>
    </submittedName>
</protein>
<dbReference type="InterPro" id="IPR038906">
    <property type="entry name" value="TTC36"/>
</dbReference>
<comment type="similarity">
    <text evidence="1">Belongs to the TTC36 family.</text>
</comment>
<evidence type="ECO:0000256" key="3">
    <source>
        <dbReference type="ARBA" id="ARBA00022803"/>
    </source>
</evidence>
<dbReference type="PROSITE" id="PS50005">
    <property type="entry name" value="TPR"/>
    <property type="match status" value="1"/>
</dbReference>
<evidence type="ECO:0000256" key="1">
    <source>
        <dbReference type="ARBA" id="ARBA00006995"/>
    </source>
</evidence>
<dbReference type="InterPro" id="IPR013105">
    <property type="entry name" value="TPR_2"/>
</dbReference>
<dbReference type="SMART" id="SM00028">
    <property type="entry name" value="TPR"/>
    <property type="match status" value="2"/>
</dbReference>
<accession>A0ABD1SDX3</accession>
<dbReference type="PANTHER" id="PTHR21405:SF0">
    <property type="entry name" value="TETRATRICOPEPTIDE REPEAT PROTEIN 36"/>
    <property type="match status" value="1"/>
</dbReference>
<dbReference type="AlphaFoldDB" id="A0ABD1SDX3"/>
<gene>
    <name evidence="6" type="ORF">Adt_24501</name>
</gene>
<evidence type="ECO:0000256" key="5">
    <source>
        <dbReference type="SAM" id="MobiDB-lite"/>
    </source>
</evidence>